<dbReference type="GeneID" id="27352281"/>
<gene>
    <name evidence="1" type="ORF">PV06_00207</name>
</gene>
<evidence type="ECO:0000313" key="2">
    <source>
        <dbReference type="Proteomes" id="UP000053342"/>
    </source>
</evidence>
<dbReference type="RefSeq" id="XP_016267730.1">
    <property type="nucleotide sequence ID" value="XM_016400677.1"/>
</dbReference>
<dbReference type="VEuPathDB" id="FungiDB:PV06_00207"/>
<reference evidence="1 2" key="1">
    <citation type="submission" date="2015-01" db="EMBL/GenBank/DDBJ databases">
        <title>The Genome Sequence of Exophiala oligosperma CBS72588.</title>
        <authorList>
            <consortium name="The Broad Institute Genomics Platform"/>
            <person name="Cuomo C."/>
            <person name="de Hoog S."/>
            <person name="Gorbushina A."/>
            <person name="Stielow B."/>
            <person name="Teixiera M."/>
            <person name="Abouelleil A."/>
            <person name="Chapman S.B."/>
            <person name="Priest M."/>
            <person name="Young S.K."/>
            <person name="Wortman J."/>
            <person name="Nusbaum C."/>
            <person name="Birren B."/>
        </authorList>
    </citation>
    <scope>NUCLEOTIDE SEQUENCE [LARGE SCALE GENOMIC DNA]</scope>
    <source>
        <strain evidence="1 2">CBS 72588</strain>
    </source>
</reference>
<protein>
    <submittedName>
        <fullName evidence="1">Uncharacterized protein</fullName>
    </submittedName>
</protein>
<keyword evidence="2" id="KW-1185">Reference proteome</keyword>
<sequence>MTKETSDTAILPGIQRCIIRHLRGHQPRVHWTASRLYQSSSWTRGSSTRTNSVLGSTRSSTAKTTNLSCLTGSGVFSTLQNSHHKTSQACSYELAICVSIAGTQRP</sequence>
<dbReference type="EMBL" id="KN847332">
    <property type="protein sequence ID" value="KIW47514.1"/>
    <property type="molecule type" value="Genomic_DNA"/>
</dbReference>
<dbReference type="Proteomes" id="UP000053342">
    <property type="component" value="Unassembled WGS sequence"/>
</dbReference>
<accession>A0A0D2EHW7</accession>
<dbReference type="HOGENOM" id="CLU_2223286_0_0_1"/>
<organism evidence="1 2">
    <name type="scientific">Exophiala oligosperma</name>
    <dbReference type="NCBI Taxonomy" id="215243"/>
    <lineage>
        <taxon>Eukaryota</taxon>
        <taxon>Fungi</taxon>
        <taxon>Dikarya</taxon>
        <taxon>Ascomycota</taxon>
        <taxon>Pezizomycotina</taxon>
        <taxon>Eurotiomycetes</taxon>
        <taxon>Chaetothyriomycetidae</taxon>
        <taxon>Chaetothyriales</taxon>
        <taxon>Herpotrichiellaceae</taxon>
        <taxon>Exophiala</taxon>
    </lineage>
</organism>
<proteinExistence type="predicted"/>
<dbReference type="AlphaFoldDB" id="A0A0D2EHW7"/>
<name>A0A0D2EHW7_9EURO</name>
<evidence type="ECO:0000313" key="1">
    <source>
        <dbReference type="EMBL" id="KIW47514.1"/>
    </source>
</evidence>